<evidence type="ECO:0000256" key="2">
    <source>
        <dbReference type="ARBA" id="ARBA00022679"/>
    </source>
</evidence>
<organism evidence="7 8">
    <name type="scientific">Actinomadura parmotrematis</name>
    <dbReference type="NCBI Taxonomy" id="2864039"/>
    <lineage>
        <taxon>Bacteria</taxon>
        <taxon>Bacillati</taxon>
        <taxon>Actinomycetota</taxon>
        <taxon>Actinomycetes</taxon>
        <taxon>Streptosporangiales</taxon>
        <taxon>Thermomonosporaceae</taxon>
        <taxon>Actinomadura</taxon>
    </lineage>
</organism>
<evidence type="ECO:0000256" key="4">
    <source>
        <dbReference type="SAM" id="MobiDB-lite"/>
    </source>
</evidence>
<evidence type="ECO:0000313" key="8">
    <source>
        <dbReference type="Proteomes" id="UP000774570"/>
    </source>
</evidence>
<dbReference type="PANTHER" id="PTHR43775:SF51">
    <property type="entry name" value="INACTIVE PHENOLPHTHIOCEROL SYNTHESIS POLYKETIDE SYNTHASE TYPE I PKS1-RELATED"/>
    <property type="match status" value="1"/>
</dbReference>
<dbReference type="Pfam" id="PF08990">
    <property type="entry name" value="Docking"/>
    <property type="match status" value="1"/>
</dbReference>
<evidence type="ECO:0000259" key="6">
    <source>
        <dbReference type="Pfam" id="PF08990"/>
    </source>
</evidence>
<dbReference type="PANTHER" id="PTHR43775">
    <property type="entry name" value="FATTY ACID SYNTHASE"/>
    <property type="match status" value="1"/>
</dbReference>
<feature type="region of interest" description="Disordered" evidence="4">
    <location>
        <begin position="74"/>
        <end position="108"/>
    </location>
</feature>
<dbReference type="Proteomes" id="UP000774570">
    <property type="component" value="Unassembled WGS sequence"/>
</dbReference>
<dbReference type="RefSeq" id="WP_220170991.1">
    <property type="nucleotide sequence ID" value="NZ_JAIBOA010000045.1"/>
</dbReference>
<feature type="compositionally biased region" description="Basic and acidic residues" evidence="4">
    <location>
        <begin position="84"/>
        <end position="93"/>
    </location>
</feature>
<dbReference type="InterPro" id="IPR050091">
    <property type="entry name" value="PKS_NRPS_Biosynth_Enz"/>
</dbReference>
<feature type="non-terminal residue" evidence="7">
    <location>
        <position position="108"/>
    </location>
</feature>
<protein>
    <submittedName>
        <fullName evidence="7">Polyketide synthase docking domain-containing protein</fullName>
    </submittedName>
</protein>
<gene>
    <name evidence="7" type="ORF">K1Y72_35765</name>
</gene>
<dbReference type="InterPro" id="IPR015083">
    <property type="entry name" value="NorB/c/GfsB-D-like_docking"/>
</dbReference>
<dbReference type="Pfam" id="PF00109">
    <property type="entry name" value="ketoacyl-synt"/>
    <property type="match status" value="1"/>
</dbReference>
<dbReference type="EMBL" id="JAIBOA010000045">
    <property type="protein sequence ID" value="MBW8487755.1"/>
    <property type="molecule type" value="Genomic_DNA"/>
</dbReference>
<evidence type="ECO:0000313" key="7">
    <source>
        <dbReference type="EMBL" id="MBW8487755.1"/>
    </source>
</evidence>
<dbReference type="SUPFAM" id="SSF101173">
    <property type="entry name" value="Docking domain B of the erythromycin polyketide synthase (DEBS)"/>
    <property type="match status" value="1"/>
</dbReference>
<dbReference type="SUPFAM" id="SSF53901">
    <property type="entry name" value="Thiolase-like"/>
    <property type="match status" value="1"/>
</dbReference>
<sequence>MANDEKLREYLRRTLADLQRTRHRLHEAEARRTEPIAIVGMACRLPGGIASPEDLWRLVADGRDAIGAFPRDRGWNPDDLYDPDPERAGHTYAREGGFLTEPGAFDAA</sequence>
<feature type="domain" description="Beta-ketoacyl synthase-like N-terminal" evidence="5">
    <location>
        <begin position="34"/>
        <end position="107"/>
    </location>
</feature>
<dbReference type="InterPro" id="IPR016039">
    <property type="entry name" value="Thiolase-like"/>
</dbReference>
<dbReference type="InterPro" id="IPR036299">
    <property type="entry name" value="Polyketide_synth_docking_sf"/>
</dbReference>
<evidence type="ECO:0000259" key="5">
    <source>
        <dbReference type="Pfam" id="PF00109"/>
    </source>
</evidence>
<comment type="cofactor">
    <cofactor evidence="1">
        <name>pantetheine 4'-phosphate</name>
        <dbReference type="ChEBI" id="CHEBI:47942"/>
    </cofactor>
</comment>
<name>A0ABS7G6A7_9ACTN</name>
<comment type="caution">
    <text evidence="7">The sequence shown here is derived from an EMBL/GenBank/DDBJ whole genome shotgun (WGS) entry which is preliminary data.</text>
</comment>
<evidence type="ECO:0000256" key="1">
    <source>
        <dbReference type="ARBA" id="ARBA00001957"/>
    </source>
</evidence>
<dbReference type="InterPro" id="IPR014030">
    <property type="entry name" value="Ketoacyl_synth_N"/>
</dbReference>
<evidence type="ECO:0000256" key="3">
    <source>
        <dbReference type="ARBA" id="ARBA00023268"/>
    </source>
</evidence>
<keyword evidence="2" id="KW-0808">Transferase</keyword>
<dbReference type="Gene3D" id="3.40.47.10">
    <property type="match status" value="1"/>
</dbReference>
<accession>A0ABS7G6A7</accession>
<reference evidence="7 8" key="1">
    <citation type="submission" date="2021-07" db="EMBL/GenBank/DDBJ databases">
        <title>Actinomadura sp. PM05-2 isolated from lichen.</title>
        <authorList>
            <person name="Somphong A."/>
            <person name="Phongsopitanun W."/>
            <person name="Tanasupawat S."/>
            <person name="Peongsungnone V."/>
        </authorList>
    </citation>
    <scope>NUCLEOTIDE SEQUENCE [LARGE SCALE GENOMIC DNA]</scope>
    <source>
        <strain evidence="7 8">PM05-2</strain>
    </source>
</reference>
<keyword evidence="3" id="KW-0511">Multifunctional enzyme</keyword>
<proteinExistence type="predicted"/>
<keyword evidence="8" id="KW-1185">Reference proteome</keyword>
<feature type="domain" description="Polyketide synthase NorB/C/GfsB-E-like docking" evidence="6">
    <location>
        <begin position="2"/>
        <end position="30"/>
    </location>
</feature>